<accession>A0ABD1WU54</accession>
<sequence length="112" mass="12434">MDASVCMGDNHIGVGIVICDHHRVIIAACSKYIEGNSMIDDANDIGVGALIPEHIISLQAAHLILLRRCTHDVHGKTSTDRISTRAGLKEVKRMPLTKLEFKLFWEIFNLVD</sequence>
<keyword evidence="2" id="KW-1185">Reference proteome</keyword>
<evidence type="ECO:0000313" key="1">
    <source>
        <dbReference type="EMBL" id="KAL2553112.1"/>
    </source>
</evidence>
<evidence type="ECO:0008006" key="3">
    <source>
        <dbReference type="Google" id="ProtNLM"/>
    </source>
</evidence>
<proteinExistence type="predicted"/>
<protein>
    <recommendedName>
        <fullName evidence="3">RNase H type-1 domain-containing protein</fullName>
    </recommendedName>
</protein>
<reference evidence="2" key="1">
    <citation type="submission" date="2024-07" db="EMBL/GenBank/DDBJ databases">
        <title>Two chromosome-level genome assemblies of Korean endemic species Abeliophyllum distichum and Forsythia ovata (Oleaceae).</title>
        <authorList>
            <person name="Jang H."/>
        </authorList>
    </citation>
    <scope>NUCLEOTIDE SEQUENCE [LARGE SCALE GENOMIC DNA]</scope>
</reference>
<comment type="caution">
    <text evidence="1">The sequence shown here is derived from an EMBL/GenBank/DDBJ whole genome shotgun (WGS) entry which is preliminary data.</text>
</comment>
<dbReference type="Proteomes" id="UP001604277">
    <property type="component" value="Unassembled WGS sequence"/>
</dbReference>
<organism evidence="1 2">
    <name type="scientific">Forsythia ovata</name>
    <dbReference type="NCBI Taxonomy" id="205694"/>
    <lineage>
        <taxon>Eukaryota</taxon>
        <taxon>Viridiplantae</taxon>
        <taxon>Streptophyta</taxon>
        <taxon>Embryophyta</taxon>
        <taxon>Tracheophyta</taxon>
        <taxon>Spermatophyta</taxon>
        <taxon>Magnoliopsida</taxon>
        <taxon>eudicotyledons</taxon>
        <taxon>Gunneridae</taxon>
        <taxon>Pentapetalae</taxon>
        <taxon>asterids</taxon>
        <taxon>lamiids</taxon>
        <taxon>Lamiales</taxon>
        <taxon>Oleaceae</taxon>
        <taxon>Forsythieae</taxon>
        <taxon>Forsythia</taxon>
    </lineage>
</organism>
<gene>
    <name evidence="1" type="ORF">Fot_06731</name>
</gene>
<dbReference type="EMBL" id="JBFOLJ010000002">
    <property type="protein sequence ID" value="KAL2553112.1"/>
    <property type="molecule type" value="Genomic_DNA"/>
</dbReference>
<name>A0ABD1WU54_9LAMI</name>
<dbReference type="AlphaFoldDB" id="A0ABD1WU54"/>
<evidence type="ECO:0000313" key="2">
    <source>
        <dbReference type="Proteomes" id="UP001604277"/>
    </source>
</evidence>